<evidence type="ECO:0000256" key="1">
    <source>
        <dbReference type="SAM" id="Phobius"/>
    </source>
</evidence>
<dbReference type="AlphaFoldDB" id="A0A645ELM4"/>
<comment type="caution">
    <text evidence="2">The sequence shown here is derived from an EMBL/GenBank/DDBJ whole genome shotgun (WGS) entry which is preliminary data.</text>
</comment>
<evidence type="ECO:0000313" key="2">
    <source>
        <dbReference type="EMBL" id="MPN01433.1"/>
    </source>
</evidence>
<accession>A0A645ELM4</accession>
<organism evidence="2">
    <name type="scientific">bioreactor metagenome</name>
    <dbReference type="NCBI Taxonomy" id="1076179"/>
    <lineage>
        <taxon>unclassified sequences</taxon>
        <taxon>metagenomes</taxon>
        <taxon>ecological metagenomes</taxon>
    </lineage>
</organism>
<reference evidence="2" key="1">
    <citation type="submission" date="2019-08" db="EMBL/GenBank/DDBJ databases">
        <authorList>
            <person name="Kucharzyk K."/>
            <person name="Murdoch R.W."/>
            <person name="Higgins S."/>
            <person name="Loffler F."/>
        </authorList>
    </citation>
    <scope>NUCLEOTIDE SEQUENCE</scope>
</reference>
<keyword evidence="1" id="KW-0472">Membrane</keyword>
<sequence>MAKAMCVILGLVFLAMGILGVTNTTPMFVYSPNIVNTGEIVLGGFGVLVGVFSRV</sequence>
<protein>
    <submittedName>
        <fullName evidence="2">Uncharacterized protein</fullName>
    </submittedName>
</protein>
<proteinExistence type="predicted"/>
<keyword evidence="1" id="KW-0812">Transmembrane</keyword>
<name>A0A645ELM4_9ZZZZ</name>
<gene>
    <name evidence="2" type="ORF">SDC9_148642</name>
</gene>
<keyword evidence="1" id="KW-1133">Transmembrane helix</keyword>
<feature type="transmembrane region" description="Helical" evidence="1">
    <location>
        <begin position="30"/>
        <end position="52"/>
    </location>
</feature>
<dbReference type="EMBL" id="VSSQ01047444">
    <property type="protein sequence ID" value="MPN01433.1"/>
    <property type="molecule type" value="Genomic_DNA"/>
</dbReference>